<evidence type="ECO:0000313" key="8">
    <source>
        <dbReference type="Proteomes" id="UP000318010"/>
    </source>
</evidence>
<evidence type="ECO:0000256" key="4">
    <source>
        <dbReference type="ARBA" id="ARBA00023163"/>
    </source>
</evidence>
<dbReference type="InterPro" id="IPR013325">
    <property type="entry name" value="RNA_pol_sigma_r2"/>
</dbReference>
<dbReference type="SUPFAM" id="SSF88946">
    <property type="entry name" value="Sigma2 domain of RNA polymerase sigma factors"/>
    <property type="match status" value="1"/>
</dbReference>
<proteinExistence type="inferred from homology"/>
<keyword evidence="8" id="KW-1185">Reference proteome</keyword>
<dbReference type="Gene3D" id="1.10.1740.10">
    <property type="match status" value="1"/>
</dbReference>
<dbReference type="SUPFAM" id="SSF88659">
    <property type="entry name" value="Sigma3 and sigma4 domains of RNA polymerase sigma factors"/>
    <property type="match status" value="1"/>
</dbReference>
<dbReference type="GO" id="GO:0016987">
    <property type="term" value="F:sigma factor activity"/>
    <property type="evidence" value="ECO:0007669"/>
    <property type="project" value="UniProtKB-KW"/>
</dbReference>
<dbReference type="GO" id="GO:0006352">
    <property type="term" value="P:DNA-templated transcription initiation"/>
    <property type="evidence" value="ECO:0007669"/>
    <property type="project" value="InterPro"/>
</dbReference>
<keyword evidence="4" id="KW-0804">Transcription</keyword>
<dbReference type="InterPro" id="IPR013324">
    <property type="entry name" value="RNA_pol_sigma_r3/r4-like"/>
</dbReference>
<evidence type="ECO:0000256" key="3">
    <source>
        <dbReference type="ARBA" id="ARBA00023082"/>
    </source>
</evidence>
<dbReference type="Proteomes" id="UP000318010">
    <property type="component" value="Unassembled WGS sequence"/>
</dbReference>
<dbReference type="OrthoDB" id="764619at2"/>
<dbReference type="GO" id="GO:0003677">
    <property type="term" value="F:DNA binding"/>
    <property type="evidence" value="ECO:0007669"/>
    <property type="project" value="InterPro"/>
</dbReference>
<dbReference type="NCBIfam" id="TIGR02985">
    <property type="entry name" value="Sig70_bacteroi1"/>
    <property type="match status" value="1"/>
</dbReference>
<keyword evidence="2" id="KW-0805">Transcription regulation</keyword>
<dbReference type="Pfam" id="PF08281">
    <property type="entry name" value="Sigma70_r4_2"/>
    <property type="match status" value="1"/>
</dbReference>
<dbReference type="InterPro" id="IPR036388">
    <property type="entry name" value="WH-like_DNA-bd_sf"/>
</dbReference>
<dbReference type="NCBIfam" id="TIGR02937">
    <property type="entry name" value="sigma70-ECF"/>
    <property type="match status" value="1"/>
</dbReference>
<feature type="domain" description="RNA polymerase sigma factor 70 region 4 type 2" evidence="6">
    <location>
        <begin position="124"/>
        <end position="172"/>
    </location>
</feature>
<dbReference type="PANTHER" id="PTHR43133">
    <property type="entry name" value="RNA POLYMERASE ECF-TYPE SIGMA FACTO"/>
    <property type="match status" value="1"/>
</dbReference>
<comment type="caution">
    <text evidence="7">The sequence shown here is derived from an EMBL/GenBank/DDBJ whole genome shotgun (WGS) entry which is preliminary data.</text>
</comment>
<keyword evidence="3" id="KW-0731">Sigma factor</keyword>
<dbReference type="InterPro" id="IPR039425">
    <property type="entry name" value="RNA_pol_sigma-70-like"/>
</dbReference>
<accession>A0A563U5U6</accession>
<dbReference type="Gene3D" id="1.10.10.10">
    <property type="entry name" value="Winged helix-like DNA-binding domain superfamily/Winged helix DNA-binding domain"/>
    <property type="match status" value="1"/>
</dbReference>
<dbReference type="InterPro" id="IPR014284">
    <property type="entry name" value="RNA_pol_sigma-70_dom"/>
</dbReference>
<dbReference type="InterPro" id="IPR013249">
    <property type="entry name" value="RNA_pol_sigma70_r4_t2"/>
</dbReference>
<dbReference type="AlphaFoldDB" id="A0A563U5U6"/>
<evidence type="ECO:0000256" key="1">
    <source>
        <dbReference type="ARBA" id="ARBA00010641"/>
    </source>
</evidence>
<comment type="similarity">
    <text evidence="1">Belongs to the sigma-70 factor family. ECF subfamily.</text>
</comment>
<dbReference type="Pfam" id="PF04542">
    <property type="entry name" value="Sigma70_r2"/>
    <property type="match status" value="1"/>
</dbReference>
<organism evidence="7 8">
    <name type="scientific">Mucilaginibacter achroorhodeus</name>
    <dbReference type="NCBI Taxonomy" id="2599294"/>
    <lineage>
        <taxon>Bacteria</taxon>
        <taxon>Pseudomonadati</taxon>
        <taxon>Bacteroidota</taxon>
        <taxon>Sphingobacteriia</taxon>
        <taxon>Sphingobacteriales</taxon>
        <taxon>Sphingobacteriaceae</taxon>
        <taxon>Mucilaginibacter</taxon>
    </lineage>
</organism>
<evidence type="ECO:0000313" key="7">
    <source>
        <dbReference type="EMBL" id="TWR26693.1"/>
    </source>
</evidence>
<dbReference type="RefSeq" id="WP_146269698.1">
    <property type="nucleotide sequence ID" value="NZ_VOEI01000002.1"/>
</dbReference>
<evidence type="ECO:0000259" key="5">
    <source>
        <dbReference type="Pfam" id="PF04542"/>
    </source>
</evidence>
<dbReference type="EMBL" id="VOEI01000002">
    <property type="protein sequence ID" value="TWR26693.1"/>
    <property type="molecule type" value="Genomic_DNA"/>
</dbReference>
<protein>
    <submittedName>
        <fullName evidence="7">RNA polymerase sigma-70 factor</fullName>
    </submittedName>
</protein>
<evidence type="ECO:0000256" key="2">
    <source>
        <dbReference type="ARBA" id="ARBA00023015"/>
    </source>
</evidence>
<reference evidence="7 8" key="1">
    <citation type="submission" date="2019-07" db="EMBL/GenBank/DDBJ databases">
        <authorList>
            <person name="Kim J."/>
        </authorList>
    </citation>
    <scope>NUCLEOTIDE SEQUENCE [LARGE SCALE GENOMIC DNA]</scope>
    <source>
        <strain evidence="7 8">MJ1a</strain>
    </source>
</reference>
<dbReference type="InterPro" id="IPR014327">
    <property type="entry name" value="RNA_pol_sigma70_bacteroid"/>
</dbReference>
<gene>
    <name evidence="7" type="ORF">FPZ42_06545</name>
</gene>
<dbReference type="PANTHER" id="PTHR43133:SF46">
    <property type="entry name" value="RNA POLYMERASE SIGMA-70 FACTOR ECF SUBFAMILY"/>
    <property type="match status" value="1"/>
</dbReference>
<dbReference type="InterPro" id="IPR007627">
    <property type="entry name" value="RNA_pol_sigma70_r2"/>
</dbReference>
<name>A0A563U5U6_9SPHI</name>
<sequence>MPGYEKLDEEQLLLNLKRGDDAAFTEIYNRHWEEMLNIAYRRLGSREDAEEVVQEVFVSLFLRKQEISLRTSLTIYLRAALKYKVIDAYRSQQMHIRHISNILSETSTNYDAPDQKMSLKEMQRDVMEIVEKLPVKCREVFVKSRFEHLSHQLIAESMGISVSTVKKHICKATALIRKEMNKNEADLLFLLLIFLSTKG</sequence>
<evidence type="ECO:0000259" key="6">
    <source>
        <dbReference type="Pfam" id="PF08281"/>
    </source>
</evidence>
<feature type="domain" description="RNA polymerase sigma-70 region 2" evidence="5">
    <location>
        <begin position="28"/>
        <end position="93"/>
    </location>
</feature>